<evidence type="ECO:0000256" key="3">
    <source>
        <dbReference type="PROSITE-ProRule" id="PRU01106"/>
    </source>
</evidence>
<dbReference type="CDD" id="cd03442">
    <property type="entry name" value="BFIT_BACH"/>
    <property type="match status" value="1"/>
</dbReference>
<gene>
    <name evidence="6" type="ORF">Pla133_50000</name>
</gene>
<evidence type="ECO:0000256" key="2">
    <source>
        <dbReference type="ARBA" id="ARBA00022801"/>
    </source>
</evidence>
<dbReference type="SUPFAM" id="SSF54637">
    <property type="entry name" value="Thioesterase/thiol ester dehydrase-isomerase"/>
    <property type="match status" value="1"/>
</dbReference>
<evidence type="ECO:0000313" key="6">
    <source>
        <dbReference type="EMBL" id="QDU69877.1"/>
    </source>
</evidence>
<dbReference type="GO" id="GO:0005829">
    <property type="term" value="C:cytosol"/>
    <property type="evidence" value="ECO:0007669"/>
    <property type="project" value="TreeGrafter"/>
</dbReference>
<keyword evidence="2 3" id="KW-0378">Hydrolase</keyword>
<evidence type="ECO:0000256" key="1">
    <source>
        <dbReference type="ARBA" id="ARBA00010458"/>
    </source>
</evidence>
<keyword evidence="7" id="KW-1185">Reference proteome</keyword>
<dbReference type="Gene3D" id="3.10.129.10">
    <property type="entry name" value="Hotdog Thioesterase"/>
    <property type="match status" value="1"/>
</dbReference>
<dbReference type="PROSITE" id="PS51770">
    <property type="entry name" value="HOTDOG_ACOT"/>
    <property type="match status" value="1"/>
</dbReference>
<dbReference type="GO" id="GO:0009062">
    <property type="term" value="P:fatty acid catabolic process"/>
    <property type="evidence" value="ECO:0007669"/>
    <property type="project" value="TreeGrafter"/>
</dbReference>
<name>A0A518BSC8_9BACT</name>
<dbReference type="InterPro" id="IPR040170">
    <property type="entry name" value="Cytosol_ACT"/>
</dbReference>
<feature type="compositionally biased region" description="Basic and acidic residues" evidence="4">
    <location>
        <begin position="1"/>
        <end position="12"/>
    </location>
</feature>
<reference evidence="6 7" key="1">
    <citation type="submission" date="2019-02" db="EMBL/GenBank/DDBJ databases">
        <title>Deep-cultivation of Planctomycetes and their phenomic and genomic characterization uncovers novel biology.</title>
        <authorList>
            <person name="Wiegand S."/>
            <person name="Jogler M."/>
            <person name="Boedeker C."/>
            <person name="Pinto D."/>
            <person name="Vollmers J."/>
            <person name="Rivas-Marin E."/>
            <person name="Kohn T."/>
            <person name="Peeters S.H."/>
            <person name="Heuer A."/>
            <person name="Rast P."/>
            <person name="Oberbeckmann S."/>
            <person name="Bunk B."/>
            <person name="Jeske O."/>
            <person name="Meyerdierks A."/>
            <person name="Storesund J.E."/>
            <person name="Kallscheuer N."/>
            <person name="Luecker S."/>
            <person name="Lage O.M."/>
            <person name="Pohl T."/>
            <person name="Merkel B.J."/>
            <person name="Hornburger P."/>
            <person name="Mueller R.-W."/>
            <person name="Bruemmer F."/>
            <person name="Labrenz M."/>
            <person name="Spormann A.M."/>
            <person name="Op den Camp H."/>
            <person name="Overmann J."/>
            <person name="Amann R."/>
            <person name="Jetten M.S.M."/>
            <person name="Mascher T."/>
            <person name="Medema M.H."/>
            <person name="Devos D.P."/>
            <person name="Kaster A.-K."/>
            <person name="Ovreas L."/>
            <person name="Rohde M."/>
            <person name="Galperin M.Y."/>
            <person name="Jogler C."/>
        </authorList>
    </citation>
    <scope>NUCLEOTIDE SEQUENCE [LARGE SCALE GENOMIC DNA]</scope>
    <source>
        <strain evidence="6 7">Pla133</strain>
    </source>
</reference>
<protein>
    <submittedName>
        <fullName evidence="6">Putative acyl-CoA thioester hydrolase</fullName>
        <ecNumber evidence="6">3.1.2.-</ecNumber>
    </submittedName>
</protein>
<dbReference type="InterPro" id="IPR029069">
    <property type="entry name" value="HotDog_dom_sf"/>
</dbReference>
<evidence type="ECO:0000256" key="4">
    <source>
        <dbReference type="SAM" id="MobiDB-lite"/>
    </source>
</evidence>
<sequence length="147" mass="15924">MSPDKRAARTEVEPTTPPEGVSPAIRVMMMPRDTNANGTIFGGVILAQIDLAAAIEAHRWHPGRLATVAMDKIEFKRPVFVGDLVSFYTSTEHTGTTSVTIRVDVWAQRRHGSNTRVPVTSATVTMVATDEGGQKVPLANKVPSPLY</sequence>
<accession>A0A518BSC8</accession>
<dbReference type="GO" id="GO:0006637">
    <property type="term" value="P:acyl-CoA metabolic process"/>
    <property type="evidence" value="ECO:0007669"/>
    <property type="project" value="TreeGrafter"/>
</dbReference>
<feature type="region of interest" description="Disordered" evidence="4">
    <location>
        <begin position="1"/>
        <end position="22"/>
    </location>
</feature>
<comment type="similarity">
    <text evidence="1">Belongs to the acyl coenzyme A hydrolase family.</text>
</comment>
<feature type="domain" description="HotDog ACOT-type" evidence="5">
    <location>
        <begin position="19"/>
        <end position="132"/>
    </location>
</feature>
<dbReference type="RefSeq" id="WP_145070183.1">
    <property type="nucleotide sequence ID" value="NZ_CP036287.1"/>
</dbReference>
<evidence type="ECO:0000313" key="7">
    <source>
        <dbReference type="Proteomes" id="UP000316921"/>
    </source>
</evidence>
<dbReference type="PANTHER" id="PTHR11049">
    <property type="entry name" value="ACYL COENZYME A THIOESTER HYDROLASE"/>
    <property type="match status" value="1"/>
</dbReference>
<organism evidence="6 7">
    <name type="scientific">Engelhardtia mirabilis</name>
    <dbReference type="NCBI Taxonomy" id="2528011"/>
    <lineage>
        <taxon>Bacteria</taxon>
        <taxon>Pseudomonadati</taxon>
        <taxon>Planctomycetota</taxon>
        <taxon>Planctomycetia</taxon>
        <taxon>Planctomycetia incertae sedis</taxon>
        <taxon>Engelhardtia</taxon>
    </lineage>
</organism>
<dbReference type="EC" id="3.1.2.-" evidence="6"/>
<dbReference type="InterPro" id="IPR033120">
    <property type="entry name" value="HOTDOG_ACOT"/>
</dbReference>
<dbReference type="Proteomes" id="UP000316921">
    <property type="component" value="Chromosome"/>
</dbReference>
<dbReference type="Pfam" id="PF03061">
    <property type="entry name" value="4HBT"/>
    <property type="match status" value="1"/>
</dbReference>
<dbReference type="GO" id="GO:0052816">
    <property type="term" value="F:long-chain fatty acyl-CoA hydrolase activity"/>
    <property type="evidence" value="ECO:0007669"/>
    <property type="project" value="TreeGrafter"/>
</dbReference>
<dbReference type="InterPro" id="IPR006683">
    <property type="entry name" value="Thioestr_dom"/>
</dbReference>
<proteinExistence type="inferred from homology"/>
<dbReference type="AlphaFoldDB" id="A0A518BSC8"/>
<evidence type="ECO:0000259" key="5">
    <source>
        <dbReference type="PROSITE" id="PS51770"/>
    </source>
</evidence>
<dbReference type="EMBL" id="CP036287">
    <property type="protein sequence ID" value="QDU69877.1"/>
    <property type="molecule type" value="Genomic_DNA"/>
</dbReference>
<dbReference type="KEGG" id="pbap:Pla133_50000"/>
<dbReference type="PANTHER" id="PTHR11049:SF5">
    <property type="entry name" value="ACYL-COA THIOESTER HYDROLASE YCIA"/>
    <property type="match status" value="1"/>
</dbReference>